<dbReference type="Proteomes" id="UP001320876">
    <property type="component" value="Unassembled WGS sequence"/>
</dbReference>
<dbReference type="InterPro" id="IPR049704">
    <property type="entry name" value="Aminotrans_3_PPA_site"/>
</dbReference>
<protein>
    <recommendedName>
        <fullName evidence="4">alanine--glyoxylate transaminase</fullName>
        <ecNumber evidence="4">2.6.1.44</ecNumber>
    </recommendedName>
</protein>
<evidence type="ECO:0000256" key="4">
    <source>
        <dbReference type="ARBA" id="ARBA00013049"/>
    </source>
</evidence>
<dbReference type="EC" id="2.6.1.44" evidence="4"/>
<evidence type="ECO:0000256" key="7">
    <source>
        <dbReference type="ARBA" id="ARBA00022898"/>
    </source>
</evidence>
<reference evidence="10 11" key="1">
    <citation type="submission" date="2022-10" db="EMBL/GenBank/DDBJ databases">
        <title>Luteolibacter arcticus strain CCTCC AB 2014275, whole genome shotgun sequencing project.</title>
        <authorList>
            <person name="Zhao G."/>
            <person name="Shen L."/>
        </authorList>
    </citation>
    <scope>NUCLEOTIDE SEQUENCE [LARGE SCALE GENOMIC DNA]</scope>
    <source>
        <strain evidence="10 11">CCTCC AB 2014275</strain>
    </source>
</reference>
<keyword evidence="7 9" id="KW-0663">Pyridoxal phosphate</keyword>
<sequence length="444" mass="47982">MATLPPFDYTPLPYDGPSPEEVLDLRKQYVSPGIFHYYKKPIMIVEGKGQYLFDETGRRYLDGFGGIVTVSVGHCHPEVVAAANLQNETISHTTTIYLHPNIALYAKELAAKMPGDLKVCYFVNSGSEANDLAMLMARAYTGNYDAIALRNAYHGGSPSAMALTSHHTWKFNVPHSFGVQHARMPDIYRGPFGSDDPDAGKKYAADVEDLVRFGTSGRIAAFIAESIQGVGGTVVFPEGYLKHAYEHARAAGGLCIADEVQAGFGRTGTHFWGFETQGVIPDIVTMAKGIGNGCPLAAVVTTPEIAKTLATRIHFNTFGGNPVSMAQGRAVLRVIEKEGLQVNSLKIGARLTAGFHRLAEKHSLIGQVRGLGLMLGVELVKDRETKEPARDECAAVFERCKELGLLIGKGGLLGNVLRIKPPMCITEADADFMLEVIDESLASV</sequence>
<dbReference type="GO" id="GO:0008483">
    <property type="term" value="F:transaminase activity"/>
    <property type="evidence" value="ECO:0007669"/>
    <property type="project" value="UniProtKB-KW"/>
</dbReference>
<accession>A0ABT3GMG4</accession>
<keyword evidence="6" id="KW-0808">Transferase</keyword>
<evidence type="ECO:0000256" key="5">
    <source>
        <dbReference type="ARBA" id="ARBA00022576"/>
    </source>
</evidence>
<dbReference type="CDD" id="cd00610">
    <property type="entry name" value="OAT_like"/>
    <property type="match status" value="1"/>
</dbReference>
<dbReference type="PROSITE" id="PS00600">
    <property type="entry name" value="AA_TRANSFER_CLASS_3"/>
    <property type="match status" value="1"/>
</dbReference>
<evidence type="ECO:0000256" key="6">
    <source>
        <dbReference type="ARBA" id="ARBA00022679"/>
    </source>
</evidence>
<dbReference type="InterPro" id="IPR015424">
    <property type="entry name" value="PyrdxlP-dep_Trfase"/>
</dbReference>
<keyword evidence="8" id="KW-0809">Transit peptide</keyword>
<dbReference type="PANTHER" id="PTHR45688:SF3">
    <property type="entry name" value="ALANINE--GLYOXYLATE AMINOTRANSFERASE 2, MITOCHONDRIAL"/>
    <property type="match status" value="1"/>
</dbReference>
<dbReference type="InterPro" id="IPR015422">
    <property type="entry name" value="PyrdxlP-dep_Trfase_small"/>
</dbReference>
<dbReference type="SUPFAM" id="SSF53383">
    <property type="entry name" value="PLP-dependent transferases"/>
    <property type="match status" value="1"/>
</dbReference>
<evidence type="ECO:0000256" key="1">
    <source>
        <dbReference type="ARBA" id="ARBA00001933"/>
    </source>
</evidence>
<organism evidence="10 11">
    <name type="scientific">Luteolibacter arcticus</name>
    <dbReference type="NCBI Taxonomy" id="1581411"/>
    <lineage>
        <taxon>Bacteria</taxon>
        <taxon>Pseudomonadati</taxon>
        <taxon>Verrucomicrobiota</taxon>
        <taxon>Verrucomicrobiia</taxon>
        <taxon>Verrucomicrobiales</taxon>
        <taxon>Verrucomicrobiaceae</taxon>
        <taxon>Luteolibacter</taxon>
    </lineage>
</organism>
<comment type="similarity">
    <text evidence="2 9">Belongs to the class-III pyridoxal-phosphate-dependent aminotransferase family.</text>
</comment>
<comment type="subunit">
    <text evidence="3">Homotetramer.</text>
</comment>
<evidence type="ECO:0000313" key="11">
    <source>
        <dbReference type="Proteomes" id="UP001320876"/>
    </source>
</evidence>
<evidence type="ECO:0000256" key="2">
    <source>
        <dbReference type="ARBA" id="ARBA00008954"/>
    </source>
</evidence>
<gene>
    <name evidence="10" type="ORF">OKA05_19225</name>
</gene>
<dbReference type="PIRSF" id="PIRSF000521">
    <property type="entry name" value="Transaminase_4ab_Lys_Orn"/>
    <property type="match status" value="1"/>
</dbReference>
<evidence type="ECO:0000256" key="3">
    <source>
        <dbReference type="ARBA" id="ARBA00011881"/>
    </source>
</evidence>
<evidence type="ECO:0000313" key="10">
    <source>
        <dbReference type="EMBL" id="MCW1924706.1"/>
    </source>
</evidence>
<comment type="caution">
    <text evidence="10">The sequence shown here is derived from an EMBL/GenBank/DDBJ whole genome shotgun (WGS) entry which is preliminary data.</text>
</comment>
<evidence type="ECO:0000256" key="8">
    <source>
        <dbReference type="ARBA" id="ARBA00022946"/>
    </source>
</evidence>
<dbReference type="InterPro" id="IPR015421">
    <property type="entry name" value="PyrdxlP-dep_Trfase_major"/>
</dbReference>
<dbReference type="Gene3D" id="3.40.640.10">
    <property type="entry name" value="Type I PLP-dependent aspartate aminotransferase-like (Major domain)"/>
    <property type="match status" value="1"/>
</dbReference>
<dbReference type="Pfam" id="PF00202">
    <property type="entry name" value="Aminotran_3"/>
    <property type="match status" value="1"/>
</dbReference>
<evidence type="ECO:0000256" key="9">
    <source>
        <dbReference type="RuleBase" id="RU003560"/>
    </source>
</evidence>
<dbReference type="InterPro" id="IPR005814">
    <property type="entry name" value="Aminotrans_3"/>
</dbReference>
<dbReference type="PANTHER" id="PTHR45688">
    <property type="match status" value="1"/>
</dbReference>
<dbReference type="EMBL" id="JAPDDT010000009">
    <property type="protein sequence ID" value="MCW1924706.1"/>
    <property type="molecule type" value="Genomic_DNA"/>
</dbReference>
<keyword evidence="5 10" id="KW-0032">Aminotransferase</keyword>
<dbReference type="RefSeq" id="WP_264488815.1">
    <property type="nucleotide sequence ID" value="NZ_JAPDDT010000009.1"/>
</dbReference>
<name>A0ABT3GMG4_9BACT</name>
<keyword evidence="11" id="KW-1185">Reference proteome</keyword>
<proteinExistence type="inferred from homology"/>
<comment type="cofactor">
    <cofactor evidence="1">
        <name>pyridoxal 5'-phosphate</name>
        <dbReference type="ChEBI" id="CHEBI:597326"/>
    </cofactor>
</comment>
<dbReference type="Gene3D" id="3.90.1150.10">
    <property type="entry name" value="Aspartate Aminotransferase, domain 1"/>
    <property type="match status" value="1"/>
</dbReference>